<evidence type="ECO:0000313" key="8">
    <source>
        <dbReference type="Proteomes" id="UP000239772"/>
    </source>
</evidence>
<protein>
    <submittedName>
        <fullName evidence="7">ABC transporter ATP-binding protein</fullName>
    </submittedName>
</protein>
<dbReference type="Proteomes" id="UP000239772">
    <property type="component" value="Unassembled WGS sequence"/>
</dbReference>
<dbReference type="EMBL" id="PVZS01000016">
    <property type="protein sequence ID" value="PSC04170.1"/>
    <property type="molecule type" value="Genomic_DNA"/>
</dbReference>
<evidence type="ECO:0000256" key="5">
    <source>
        <dbReference type="ARBA" id="ARBA00022970"/>
    </source>
</evidence>
<dbReference type="SUPFAM" id="SSF52540">
    <property type="entry name" value="P-loop containing nucleoside triphosphate hydrolases"/>
    <property type="match status" value="1"/>
</dbReference>
<evidence type="ECO:0000259" key="6">
    <source>
        <dbReference type="PROSITE" id="PS50893"/>
    </source>
</evidence>
<dbReference type="OrthoDB" id="9776369at2"/>
<dbReference type="CDD" id="cd03224">
    <property type="entry name" value="ABC_TM1139_LivF_branched"/>
    <property type="match status" value="1"/>
</dbReference>
<keyword evidence="5" id="KW-0029">Amino-acid transport</keyword>
<dbReference type="Gene3D" id="3.40.50.300">
    <property type="entry name" value="P-loop containing nucleotide triphosphate hydrolases"/>
    <property type="match status" value="1"/>
</dbReference>
<dbReference type="Pfam" id="PF00005">
    <property type="entry name" value="ABC_tran"/>
    <property type="match status" value="1"/>
</dbReference>
<dbReference type="AlphaFoldDB" id="A0A2T1HR97"/>
<evidence type="ECO:0000256" key="1">
    <source>
        <dbReference type="ARBA" id="ARBA00005417"/>
    </source>
</evidence>
<dbReference type="InterPro" id="IPR003593">
    <property type="entry name" value="AAA+_ATPase"/>
</dbReference>
<dbReference type="GO" id="GO:0015807">
    <property type="term" value="P:L-amino acid transport"/>
    <property type="evidence" value="ECO:0007669"/>
    <property type="project" value="TreeGrafter"/>
</dbReference>
<reference evidence="8" key="1">
    <citation type="submission" date="2018-03" db="EMBL/GenBank/DDBJ databases">
        <authorList>
            <person name="Sun L."/>
            <person name="Liu H."/>
            <person name="Chen W."/>
            <person name="Huang K."/>
            <person name="Liu W."/>
            <person name="Gao X."/>
        </authorList>
    </citation>
    <scope>NUCLEOTIDE SEQUENCE [LARGE SCALE GENOMIC DNA]</scope>
    <source>
        <strain evidence="8">SH9</strain>
    </source>
</reference>
<accession>A0A2T1HR97</accession>
<keyword evidence="4 7" id="KW-0067">ATP-binding</keyword>
<evidence type="ECO:0000256" key="3">
    <source>
        <dbReference type="ARBA" id="ARBA00022741"/>
    </source>
</evidence>
<dbReference type="GO" id="GO:0015658">
    <property type="term" value="F:branched-chain amino acid transmembrane transporter activity"/>
    <property type="evidence" value="ECO:0007669"/>
    <property type="project" value="TreeGrafter"/>
</dbReference>
<keyword evidence="8" id="KW-1185">Reference proteome</keyword>
<evidence type="ECO:0000313" key="7">
    <source>
        <dbReference type="EMBL" id="PSC04170.1"/>
    </source>
</evidence>
<organism evidence="7 8">
    <name type="scientific">Alsobacter soli</name>
    <dbReference type="NCBI Taxonomy" id="2109933"/>
    <lineage>
        <taxon>Bacteria</taxon>
        <taxon>Pseudomonadati</taxon>
        <taxon>Pseudomonadota</taxon>
        <taxon>Alphaproteobacteria</taxon>
        <taxon>Hyphomicrobiales</taxon>
        <taxon>Alsobacteraceae</taxon>
        <taxon>Alsobacter</taxon>
    </lineage>
</organism>
<gene>
    <name evidence="7" type="ORF">SLNSH_15370</name>
</gene>
<dbReference type="PANTHER" id="PTHR43820">
    <property type="entry name" value="HIGH-AFFINITY BRANCHED-CHAIN AMINO ACID TRANSPORT ATP-BINDING PROTEIN LIVF"/>
    <property type="match status" value="1"/>
</dbReference>
<evidence type="ECO:0000256" key="4">
    <source>
        <dbReference type="ARBA" id="ARBA00022840"/>
    </source>
</evidence>
<dbReference type="PROSITE" id="PS50893">
    <property type="entry name" value="ABC_TRANSPORTER_2"/>
    <property type="match status" value="1"/>
</dbReference>
<keyword evidence="3" id="KW-0547">Nucleotide-binding</keyword>
<comment type="similarity">
    <text evidence="1">Belongs to the ABC transporter superfamily.</text>
</comment>
<dbReference type="GO" id="GO:0016887">
    <property type="term" value="F:ATP hydrolysis activity"/>
    <property type="evidence" value="ECO:0007669"/>
    <property type="project" value="InterPro"/>
</dbReference>
<dbReference type="PANTHER" id="PTHR43820:SF4">
    <property type="entry name" value="HIGH-AFFINITY BRANCHED-CHAIN AMINO ACID TRANSPORT ATP-BINDING PROTEIN LIVF"/>
    <property type="match status" value="1"/>
</dbReference>
<dbReference type="InterPro" id="IPR027417">
    <property type="entry name" value="P-loop_NTPase"/>
</dbReference>
<feature type="domain" description="ABC transporter" evidence="6">
    <location>
        <begin position="8"/>
        <end position="236"/>
    </location>
</feature>
<evidence type="ECO:0000256" key="2">
    <source>
        <dbReference type="ARBA" id="ARBA00022448"/>
    </source>
</evidence>
<dbReference type="InterPro" id="IPR052156">
    <property type="entry name" value="BCAA_Transport_ATP-bd_LivF"/>
</dbReference>
<dbReference type="GO" id="GO:0005524">
    <property type="term" value="F:ATP binding"/>
    <property type="evidence" value="ECO:0007669"/>
    <property type="project" value="UniProtKB-KW"/>
</dbReference>
<comment type="caution">
    <text evidence="7">The sequence shown here is derived from an EMBL/GenBank/DDBJ whole genome shotgun (WGS) entry which is preliminary data.</text>
</comment>
<dbReference type="SMART" id="SM00382">
    <property type="entry name" value="AAA"/>
    <property type="match status" value="1"/>
</dbReference>
<keyword evidence="2" id="KW-0813">Transport</keyword>
<name>A0A2T1HR97_9HYPH</name>
<dbReference type="InterPro" id="IPR003439">
    <property type="entry name" value="ABC_transporter-like_ATP-bd"/>
</dbReference>
<sequence>MAGAPLLLGVEDVRGGYGEVDILNGVSLFLRKGEIVTVAGTNGAGKSTLAKAVLGLLPRVSGRILFEGADLVGLSTEDRVGRGVGYVPQVANVFAALSVVENLQVVVGVKDQRRRIAELFEAFPLLAERRRARAGSLSGGERQQLAFARALMTSPRLIILDEPTAALSPAKVAEAFELIARLPSLNVSVLVVEQRARQCLAVSQRGYILDGGKVAIEGEAAMLLADERAAELYLGRTEKRHS</sequence>
<proteinExistence type="inferred from homology"/>